<evidence type="ECO:0000313" key="2">
    <source>
        <dbReference type="Proteomes" id="UP000078572"/>
    </source>
</evidence>
<dbReference type="CDD" id="cd06223">
    <property type="entry name" value="PRTases_typeI"/>
    <property type="match status" value="1"/>
</dbReference>
<dbReference type="GeneID" id="61528979"/>
<dbReference type="AlphaFoldDB" id="A0A192A512"/>
<sequence length="226" mass="24227">MRAPFCDRFRDRADAGRQLAAALATLDLPAPRIVLALPRGGVPVGYAIARALNATLGVLLVRKLGAPWQPELALGALADCGAGLPPHIEWNTELLDAIAPSQAYLDKVTAQELTELERRRTRYGVVPLPLAGVTVIVTDDGIATGATVRAALAAVRRAKPGRLVLAVPTAPKTTWQALRTEVDDGVCLIAPPDFSFQAVGQYYDNFDQTEDSEVMALLANARQHHH</sequence>
<name>A0A192A512_9RALS</name>
<dbReference type="Gene3D" id="3.40.50.2020">
    <property type="match status" value="1"/>
</dbReference>
<accession>A0A192A512</accession>
<proteinExistence type="predicted"/>
<dbReference type="InterPro" id="IPR000836">
    <property type="entry name" value="PRTase_dom"/>
</dbReference>
<evidence type="ECO:0000313" key="1">
    <source>
        <dbReference type="EMBL" id="ANJ75433.1"/>
    </source>
</evidence>
<dbReference type="RefSeq" id="WP_064808031.1">
    <property type="nucleotide sequence ID" value="NZ_CP016023.1"/>
</dbReference>
<dbReference type="STRING" id="190721.ACS15_5083"/>
<dbReference type="EMBL" id="CP016023">
    <property type="protein sequence ID" value="ANJ75433.1"/>
    <property type="molecule type" value="Genomic_DNA"/>
</dbReference>
<dbReference type="InterPro" id="IPR029057">
    <property type="entry name" value="PRTase-like"/>
</dbReference>
<reference evidence="2" key="1">
    <citation type="submission" date="2016-06" db="EMBL/GenBank/DDBJ databases">
        <authorList>
            <person name="Xu Y."/>
            <person name="Nagy A."/>
            <person name="Yan X."/>
            <person name="Kim S.W."/>
            <person name="Haley B."/>
            <person name="Liu N.T."/>
            <person name="Nou X."/>
        </authorList>
    </citation>
    <scope>NUCLEOTIDE SEQUENCE [LARGE SCALE GENOMIC DNA]</scope>
    <source>
        <strain evidence="2">ATCC 49129</strain>
    </source>
</reference>
<dbReference type="Gene3D" id="3.30.1310.20">
    <property type="entry name" value="PRTase-like"/>
    <property type="match status" value="1"/>
</dbReference>
<keyword evidence="1" id="KW-0808">Transferase</keyword>
<gene>
    <name evidence="1" type="ORF">A9Y76_23335</name>
</gene>
<dbReference type="Proteomes" id="UP000078572">
    <property type="component" value="Chromosome 2"/>
</dbReference>
<organism evidence="1 2">
    <name type="scientific">Ralstonia insidiosa</name>
    <dbReference type="NCBI Taxonomy" id="190721"/>
    <lineage>
        <taxon>Bacteria</taxon>
        <taxon>Pseudomonadati</taxon>
        <taxon>Pseudomonadota</taxon>
        <taxon>Betaproteobacteria</taxon>
        <taxon>Burkholderiales</taxon>
        <taxon>Burkholderiaceae</taxon>
        <taxon>Ralstonia</taxon>
    </lineage>
</organism>
<dbReference type="SUPFAM" id="SSF53271">
    <property type="entry name" value="PRTase-like"/>
    <property type="match status" value="1"/>
</dbReference>
<keyword evidence="1" id="KW-0328">Glycosyltransferase</keyword>
<keyword evidence="2" id="KW-1185">Reference proteome</keyword>
<dbReference type="OrthoDB" id="9810066at2"/>
<protein>
    <submittedName>
        <fullName evidence="1">Phosphoribosyltransferase</fullName>
    </submittedName>
</protein>
<dbReference type="GO" id="GO:0016757">
    <property type="term" value="F:glycosyltransferase activity"/>
    <property type="evidence" value="ECO:0007669"/>
    <property type="project" value="UniProtKB-KW"/>
</dbReference>